<dbReference type="SUPFAM" id="SSF63446">
    <property type="entry name" value="Type I dockerin domain"/>
    <property type="match status" value="1"/>
</dbReference>
<keyword evidence="3" id="KW-1185">Reference proteome</keyword>
<gene>
    <name evidence="2" type="ORF">Pla144_50690</name>
</gene>
<feature type="signal peptide" evidence="1">
    <location>
        <begin position="1"/>
        <end position="20"/>
    </location>
</feature>
<dbReference type="AlphaFoldDB" id="A0A5C6C124"/>
<comment type="caution">
    <text evidence="2">The sequence shown here is derived from an EMBL/GenBank/DDBJ whole genome shotgun (WGS) entry which is preliminary data.</text>
</comment>
<sequence precursor="true">MWLRASAILLAFLYISPSFADDLQLTLDLKNTISNDATSGGTWQLFARKLETGGGSEGDFGVAATRGLLNNIDVNSISFASGIGQPTTGGPYIQTLSNGTVEINYQQDLSGSVVTGVGVNFPVTRDSLIASGTWPSGPRPTFGIDPDGFSSAGSFLSSASAPYSLVSPDNTFTEVVTLGDFNNSATITLLDVAPFWHQFNLSCCGPEPYNPAADINQSGSITSLDRGAFISLFTSYVSPPLDPAPEPTGNEVGRFYLTGDVGPLATGATGILEVRVDVGENESFNFGGIDLGIRPGTPGVVRFTDASISEQPSTWSLSRTSLEDDFVGLFANSALGGGLPSGIAGVLFATIEYERIGSGSTTVFFEIGPESLVDGTPDHYPDDTNLTSDYAFYLSTIGPEPGDFDLDGDIDGQDFLVWQRNPSVGNLVDWQSNYSSSSLNAASSTVPEPNSLLLGFGTCVLLFANRQRYRLHP</sequence>
<dbReference type="OrthoDB" id="266505at2"/>
<evidence type="ECO:0008006" key="4">
    <source>
        <dbReference type="Google" id="ProtNLM"/>
    </source>
</evidence>
<evidence type="ECO:0000313" key="3">
    <source>
        <dbReference type="Proteomes" id="UP000318437"/>
    </source>
</evidence>
<dbReference type="InterPro" id="IPR036439">
    <property type="entry name" value="Dockerin_dom_sf"/>
</dbReference>
<organism evidence="2 3">
    <name type="scientific">Bythopirellula polymerisocia</name>
    <dbReference type="NCBI Taxonomy" id="2528003"/>
    <lineage>
        <taxon>Bacteria</taxon>
        <taxon>Pseudomonadati</taxon>
        <taxon>Planctomycetota</taxon>
        <taxon>Planctomycetia</taxon>
        <taxon>Pirellulales</taxon>
        <taxon>Lacipirellulaceae</taxon>
        <taxon>Bythopirellula</taxon>
    </lineage>
</organism>
<evidence type="ECO:0000313" key="2">
    <source>
        <dbReference type="EMBL" id="TWU17822.1"/>
    </source>
</evidence>
<proteinExistence type="predicted"/>
<protein>
    <recommendedName>
        <fullName evidence="4">PEP-CTERM protein-sorting domain-containing protein</fullName>
    </recommendedName>
</protein>
<dbReference type="RefSeq" id="WP_146453265.1">
    <property type="nucleotide sequence ID" value="NZ_SJPS01000019.1"/>
</dbReference>
<reference evidence="2 3" key="1">
    <citation type="submission" date="2019-02" db="EMBL/GenBank/DDBJ databases">
        <title>Deep-cultivation of Planctomycetes and their phenomic and genomic characterization uncovers novel biology.</title>
        <authorList>
            <person name="Wiegand S."/>
            <person name="Jogler M."/>
            <person name="Boedeker C."/>
            <person name="Pinto D."/>
            <person name="Vollmers J."/>
            <person name="Rivas-Marin E."/>
            <person name="Kohn T."/>
            <person name="Peeters S.H."/>
            <person name="Heuer A."/>
            <person name="Rast P."/>
            <person name="Oberbeckmann S."/>
            <person name="Bunk B."/>
            <person name="Jeske O."/>
            <person name="Meyerdierks A."/>
            <person name="Storesund J.E."/>
            <person name="Kallscheuer N."/>
            <person name="Luecker S."/>
            <person name="Lage O.M."/>
            <person name="Pohl T."/>
            <person name="Merkel B.J."/>
            <person name="Hornburger P."/>
            <person name="Mueller R.-W."/>
            <person name="Bruemmer F."/>
            <person name="Labrenz M."/>
            <person name="Spormann A.M."/>
            <person name="Op Den Camp H."/>
            <person name="Overmann J."/>
            <person name="Amann R."/>
            <person name="Jetten M.S.M."/>
            <person name="Mascher T."/>
            <person name="Medema M.H."/>
            <person name="Devos D.P."/>
            <person name="Kaster A.-K."/>
            <person name="Ovreas L."/>
            <person name="Rohde M."/>
            <person name="Galperin M.Y."/>
            <person name="Jogler C."/>
        </authorList>
    </citation>
    <scope>NUCLEOTIDE SEQUENCE [LARGE SCALE GENOMIC DNA]</scope>
    <source>
        <strain evidence="2 3">Pla144</strain>
    </source>
</reference>
<keyword evidence="1" id="KW-0732">Signal</keyword>
<dbReference type="EMBL" id="SJPS01000019">
    <property type="protein sequence ID" value="TWU17822.1"/>
    <property type="molecule type" value="Genomic_DNA"/>
</dbReference>
<feature type="chain" id="PRO_5022706094" description="PEP-CTERM protein-sorting domain-containing protein" evidence="1">
    <location>
        <begin position="21"/>
        <end position="473"/>
    </location>
</feature>
<name>A0A5C6C124_9BACT</name>
<evidence type="ECO:0000256" key="1">
    <source>
        <dbReference type="SAM" id="SignalP"/>
    </source>
</evidence>
<dbReference type="Proteomes" id="UP000318437">
    <property type="component" value="Unassembled WGS sequence"/>
</dbReference>
<accession>A0A5C6C124</accession>
<dbReference type="GO" id="GO:0000272">
    <property type="term" value="P:polysaccharide catabolic process"/>
    <property type="evidence" value="ECO:0007669"/>
    <property type="project" value="InterPro"/>
</dbReference>